<evidence type="ECO:0000313" key="2">
    <source>
        <dbReference type="Proteomes" id="UP001500392"/>
    </source>
</evidence>
<accession>A0ABP7WFX9</accession>
<protein>
    <recommendedName>
        <fullName evidence="3">XRE family transcriptional regulator</fullName>
    </recommendedName>
</protein>
<reference evidence="2" key="1">
    <citation type="journal article" date="2019" name="Int. J. Syst. Evol. Microbiol.">
        <title>The Global Catalogue of Microorganisms (GCM) 10K type strain sequencing project: providing services to taxonomists for standard genome sequencing and annotation.</title>
        <authorList>
            <consortium name="The Broad Institute Genomics Platform"/>
            <consortium name="The Broad Institute Genome Sequencing Center for Infectious Disease"/>
            <person name="Wu L."/>
            <person name="Ma J."/>
        </authorList>
    </citation>
    <scope>NUCLEOTIDE SEQUENCE [LARGE SCALE GENOMIC DNA]</scope>
    <source>
        <strain evidence="2">JCM 17304</strain>
    </source>
</reference>
<gene>
    <name evidence="1" type="ORF">GCM10022414_07950</name>
</gene>
<organism evidence="1 2">
    <name type="scientific">Zhongshania borealis</name>
    <dbReference type="NCBI Taxonomy" id="889488"/>
    <lineage>
        <taxon>Bacteria</taxon>
        <taxon>Pseudomonadati</taxon>
        <taxon>Pseudomonadota</taxon>
        <taxon>Gammaproteobacteria</taxon>
        <taxon>Cellvibrionales</taxon>
        <taxon>Spongiibacteraceae</taxon>
        <taxon>Zhongshania</taxon>
    </lineage>
</organism>
<dbReference type="InterPro" id="IPR001387">
    <property type="entry name" value="Cro/C1-type_HTH"/>
</dbReference>
<evidence type="ECO:0000313" key="1">
    <source>
        <dbReference type="EMBL" id="GAA4087590.1"/>
    </source>
</evidence>
<comment type="caution">
    <text evidence="1">The sequence shown here is derived from an EMBL/GenBank/DDBJ whole genome shotgun (WGS) entry which is preliminary data.</text>
</comment>
<dbReference type="Proteomes" id="UP001500392">
    <property type="component" value="Unassembled WGS sequence"/>
</dbReference>
<dbReference type="CDD" id="cd00093">
    <property type="entry name" value="HTH_XRE"/>
    <property type="match status" value="1"/>
</dbReference>
<proteinExistence type="predicted"/>
<name>A0ABP7WFX9_9GAMM</name>
<keyword evidence="2" id="KW-1185">Reference proteome</keyword>
<dbReference type="EMBL" id="BAABDM010000001">
    <property type="protein sequence ID" value="GAA4087590.1"/>
    <property type="molecule type" value="Genomic_DNA"/>
</dbReference>
<dbReference type="InterPro" id="IPR010982">
    <property type="entry name" value="Lambda_DNA-bd_dom_sf"/>
</dbReference>
<evidence type="ECO:0008006" key="3">
    <source>
        <dbReference type="Google" id="ProtNLM"/>
    </source>
</evidence>
<dbReference type="SUPFAM" id="SSF47413">
    <property type="entry name" value="lambda repressor-like DNA-binding domains"/>
    <property type="match status" value="1"/>
</dbReference>
<sequence>MRGYSMRDLADILGEPHSLVQKTENLERRLDIYEYVQYCKALGIDPKQGLAILESKDNP</sequence>
<dbReference type="Gene3D" id="1.10.260.40">
    <property type="entry name" value="lambda repressor-like DNA-binding domains"/>
    <property type="match status" value="1"/>
</dbReference>